<sequence length="76" mass="7935">PSVIADDGGAFFCCPGIRTIFACIGSSTNRRGGGFNVWAWLGRMVERIVAQDASAQMNGTELLDALLHLFGGGTGC</sequence>
<dbReference type="AlphaFoldDB" id="A0A1M6YHR8"/>
<evidence type="ECO:0000313" key="2">
    <source>
        <dbReference type="Proteomes" id="UP000184016"/>
    </source>
</evidence>
<accession>A0A1M6YHR8</accession>
<dbReference type="STRING" id="1830138.SAMN05443507_1531"/>
<gene>
    <name evidence="1" type="ORF">SAMN05443507_1531</name>
</gene>
<proteinExistence type="predicted"/>
<name>A0A1M6YHR8_9BACL</name>
<reference evidence="2" key="1">
    <citation type="submission" date="2016-11" db="EMBL/GenBank/DDBJ databases">
        <authorList>
            <person name="Varghese N."/>
            <person name="Submissions S."/>
        </authorList>
    </citation>
    <scope>NUCLEOTIDE SEQUENCE [LARGE SCALE GENOMIC DNA]</scope>
    <source>
        <strain evidence="2">USBA-503</strain>
    </source>
</reference>
<dbReference type="Proteomes" id="UP000184016">
    <property type="component" value="Unassembled WGS sequence"/>
</dbReference>
<feature type="non-terminal residue" evidence="1">
    <location>
        <position position="1"/>
    </location>
</feature>
<organism evidence="1 2">
    <name type="scientific">Alicyclobacillus tolerans</name>
    <dbReference type="NCBI Taxonomy" id="90970"/>
    <lineage>
        <taxon>Bacteria</taxon>
        <taxon>Bacillati</taxon>
        <taxon>Bacillota</taxon>
        <taxon>Bacilli</taxon>
        <taxon>Bacillales</taxon>
        <taxon>Alicyclobacillaceae</taxon>
        <taxon>Alicyclobacillus</taxon>
    </lineage>
</organism>
<evidence type="ECO:0000313" key="1">
    <source>
        <dbReference type="EMBL" id="SHL17672.1"/>
    </source>
</evidence>
<protein>
    <submittedName>
        <fullName evidence="1">Uncharacterized protein</fullName>
    </submittedName>
</protein>
<keyword evidence="2" id="KW-1185">Reference proteome</keyword>
<dbReference type="EMBL" id="FRAF01000053">
    <property type="protein sequence ID" value="SHL17672.1"/>
    <property type="molecule type" value="Genomic_DNA"/>
</dbReference>